<name>A0AAE1LA62_9NEOP</name>
<dbReference type="InterPro" id="IPR038577">
    <property type="entry name" value="GT10-like_C_sf"/>
</dbReference>
<evidence type="ECO:0000256" key="5">
    <source>
        <dbReference type="ARBA" id="ARBA00022679"/>
    </source>
</evidence>
<comment type="similarity">
    <text evidence="3 11">Belongs to the glycosyltransferase 10 family.</text>
</comment>
<dbReference type="EMBL" id="JAHWGI010000293">
    <property type="protein sequence ID" value="KAK3912501.1"/>
    <property type="molecule type" value="Genomic_DNA"/>
</dbReference>
<dbReference type="EC" id="2.4.1.-" evidence="11"/>
<reference evidence="13" key="2">
    <citation type="journal article" date="2023" name="BMC Genomics">
        <title>Pest status, molecular evolution, and epigenetic factors derived from the genome assembly of Frankliniella fusca, a thysanopteran phytovirus vector.</title>
        <authorList>
            <person name="Catto M.A."/>
            <person name="Labadie P.E."/>
            <person name="Jacobson A.L."/>
            <person name="Kennedy G.G."/>
            <person name="Srinivasan R."/>
            <person name="Hunt B.G."/>
        </authorList>
    </citation>
    <scope>NUCLEOTIDE SEQUENCE</scope>
    <source>
        <strain evidence="13">PL_HMW_Pooled</strain>
    </source>
</reference>
<evidence type="ECO:0000256" key="11">
    <source>
        <dbReference type="RuleBase" id="RU003832"/>
    </source>
</evidence>
<proteinExistence type="inferred from homology"/>
<keyword evidence="5 11" id="KW-0808">Transferase</keyword>
<comment type="subcellular location">
    <subcellularLocation>
        <location evidence="1 11">Golgi apparatus</location>
        <location evidence="1 11">Golgi stack membrane</location>
        <topology evidence="1 11">Single-pass type II membrane protein</topology>
    </subcellularLocation>
</comment>
<keyword evidence="10" id="KW-0325">Glycoprotein</keyword>
<keyword evidence="9" id="KW-0472">Membrane</keyword>
<dbReference type="AlphaFoldDB" id="A0AAE1LA62"/>
<feature type="domain" description="Fucosyltransferase C-terminal" evidence="12">
    <location>
        <begin position="7"/>
        <end position="115"/>
    </location>
</feature>
<evidence type="ECO:0000256" key="1">
    <source>
        <dbReference type="ARBA" id="ARBA00004447"/>
    </source>
</evidence>
<dbReference type="InterPro" id="IPR001503">
    <property type="entry name" value="Glyco_trans_10"/>
</dbReference>
<evidence type="ECO:0000313" key="14">
    <source>
        <dbReference type="Proteomes" id="UP001219518"/>
    </source>
</evidence>
<keyword evidence="6 11" id="KW-0812">Transmembrane</keyword>
<dbReference type="GO" id="GO:0046920">
    <property type="term" value="F:alpha-(1-&gt;3)-fucosyltransferase activity"/>
    <property type="evidence" value="ECO:0007669"/>
    <property type="project" value="TreeGrafter"/>
</dbReference>
<protein>
    <recommendedName>
        <fullName evidence="11">Fucosyltransferase</fullName>
        <ecNumber evidence="11">2.4.1.-</ecNumber>
    </recommendedName>
</protein>
<comment type="pathway">
    <text evidence="2">Protein modification; protein glycosylation.</text>
</comment>
<evidence type="ECO:0000256" key="6">
    <source>
        <dbReference type="ARBA" id="ARBA00022692"/>
    </source>
</evidence>
<evidence type="ECO:0000256" key="3">
    <source>
        <dbReference type="ARBA" id="ARBA00008919"/>
    </source>
</evidence>
<keyword evidence="4 11" id="KW-0328">Glycosyltransferase</keyword>
<sequence>MSNPESMASEEFLHFSAQYKFTIAFENAVCDDYITEKLWRPLTVGSVPIYMGSPSVQDWLPSLNSAILAVDFLSPKQLAAHISDLNSNDEKYLSYLSHKESMISTGTTKFNTKMKPDLWGSLQDNRYHFIDKFECEMCIRASHNSKGNLNMKVATQKEYFCPKPISSLTGQEDSSNPWLHLWEYSKCEASLLAEIIHGGHQLVNQTVFYHEVLVKMRDHGCS</sequence>
<evidence type="ECO:0000256" key="8">
    <source>
        <dbReference type="ARBA" id="ARBA00022989"/>
    </source>
</evidence>
<evidence type="ECO:0000259" key="12">
    <source>
        <dbReference type="Pfam" id="PF00852"/>
    </source>
</evidence>
<keyword evidence="14" id="KW-1185">Reference proteome</keyword>
<gene>
    <name evidence="13" type="ORF">KUF71_022072</name>
</gene>
<dbReference type="Gene3D" id="3.40.50.11660">
    <property type="entry name" value="Glycosyl transferase family 10, C-terminal domain"/>
    <property type="match status" value="1"/>
</dbReference>
<keyword evidence="11" id="KW-0333">Golgi apparatus</keyword>
<keyword evidence="7" id="KW-0735">Signal-anchor</keyword>
<dbReference type="SUPFAM" id="SSF53756">
    <property type="entry name" value="UDP-Glycosyltransferase/glycogen phosphorylase"/>
    <property type="match status" value="1"/>
</dbReference>
<evidence type="ECO:0000313" key="13">
    <source>
        <dbReference type="EMBL" id="KAK3912501.1"/>
    </source>
</evidence>
<evidence type="ECO:0000256" key="7">
    <source>
        <dbReference type="ARBA" id="ARBA00022968"/>
    </source>
</evidence>
<accession>A0AAE1LA62</accession>
<evidence type="ECO:0000256" key="4">
    <source>
        <dbReference type="ARBA" id="ARBA00022676"/>
    </source>
</evidence>
<evidence type="ECO:0000256" key="9">
    <source>
        <dbReference type="ARBA" id="ARBA00023136"/>
    </source>
</evidence>
<organism evidence="13 14">
    <name type="scientific">Frankliniella fusca</name>
    <dbReference type="NCBI Taxonomy" id="407009"/>
    <lineage>
        <taxon>Eukaryota</taxon>
        <taxon>Metazoa</taxon>
        <taxon>Ecdysozoa</taxon>
        <taxon>Arthropoda</taxon>
        <taxon>Hexapoda</taxon>
        <taxon>Insecta</taxon>
        <taxon>Pterygota</taxon>
        <taxon>Neoptera</taxon>
        <taxon>Paraneoptera</taxon>
        <taxon>Thysanoptera</taxon>
        <taxon>Terebrantia</taxon>
        <taxon>Thripoidea</taxon>
        <taxon>Thripidae</taxon>
        <taxon>Frankliniella</taxon>
    </lineage>
</organism>
<dbReference type="InterPro" id="IPR055270">
    <property type="entry name" value="Glyco_tran_10_C"/>
</dbReference>
<dbReference type="PANTHER" id="PTHR11929">
    <property type="entry name" value="ALPHA- 1,3 -FUCOSYLTRANSFERASE"/>
    <property type="match status" value="1"/>
</dbReference>
<evidence type="ECO:0000256" key="2">
    <source>
        <dbReference type="ARBA" id="ARBA00004922"/>
    </source>
</evidence>
<evidence type="ECO:0000256" key="10">
    <source>
        <dbReference type="ARBA" id="ARBA00023180"/>
    </source>
</evidence>
<dbReference type="Pfam" id="PF00852">
    <property type="entry name" value="Glyco_transf_10"/>
    <property type="match status" value="1"/>
</dbReference>
<comment type="caution">
    <text evidence="13">The sequence shown here is derived from an EMBL/GenBank/DDBJ whole genome shotgun (WGS) entry which is preliminary data.</text>
</comment>
<dbReference type="Proteomes" id="UP001219518">
    <property type="component" value="Unassembled WGS sequence"/>
</dbReference>
<reference evidence="13" key="1">
    <citation type="submission" date="2021-07" db="EMBL/GenBank/DDBJ databases">
        <authorList>
            <person name="Catto M.A."/>
            <person name="Jacobson A."/>
            <person name="Kennedy G."/>
            <person name="Labadie P."/>
            <person name="Hunt B.G."/>
            <person name="Srinivasan R."/>
        </authorList>
    </citation>
    <scope>NUCLEOTIDE SEQUENCE</scope>
    <source>
        <strain evidence="13">PL_HMW_Pooled</strain>
        <tissue evidence="13">Head</tissue>
    </source>
</reference>
<dbReference type="PANTHER" id="PTHR11929:SF194">
    <property type="entry name" value="ALPHA-(1,3)-FUCOSYLTRANSFERASE 10"/>
    <property type="match status" value="1"/>
</dbReference>
<dbReference type="FunFam" id="3.40.50.11660:FF:000002">
    <property type="entry name" value="Alpha-(1,3)-fucosyltransferase"/>
    <property type="match status" value="1"/>
</dbReference>
<keyword evidence="8" id="KW-1133">Transmembrane helix</keyword>
<dbReference type="GO" id="GO:0032580">
    <property type="term" value="C:Golgi cisterna membrane"/>
    <property type="evidence" value="ECO:0007669"/>
    <property type="project" value="UniProtKB-SubCell"/>
</dbReference>